<protein>
    <recommendedName>
        <fullName evidence="4">BZIP domain-containing protein</fullName>
    </recommendedName>
</protein>
<dbReference type="EMBL" id="KB822703">
    <property type="protein sequence ID" value="ETI25436.1"/>
    <property type="molecule type" value="Genomic_DNA"/>
</dbReference>
<feature type="compositionally biased region" description="Basic and acidic residues" evidence="1">
    <location>
        <begin position="93"/>
        <end position="107"/>
    </location>
</feature>
<name>V9DFK8_9EURO</name>
<dbReference type="GeneID" id="19980702"/>
<organism evidence="2 3">
    <name type="scientific">Cladophialophora carrionii CBS 160.54</name>
    <dbReference type="NCBI Taxonomy" id="1279043"/>
    <lineage>
        <taxon>Eukaryota</taxon>
        <taxon>Fungi</taxon>
        <taxon>Dikarya</taxon>
        <taxon>Ascomycota</taxon>
        <taxon>Pezizomycotina</taxon>
        <taxon>Eurotiomycetes</taxon>
        <taxon>Chaetothyriomycetidae</taxon>
        <taxon>Chaetothyriales</taxon>
        <taxon>Herpotrichiellaceae</taxon>
        <taxon>Cladophialophora</taxon>
    </lineage>
</organism>
<dbReference type="RefSeq" id="XP_008724781.1">
    <property type="nucleotide sequence ID" value="XM_008726559.1"/>
</dbReference>
<dbReference type="HOGENOM" id="CLU_066266_0_0_1"/>
<dbReference type="VEuPathDB" id="FungiDB:G647_02209"/>
<feature type="region of interest" description="Disordered" evidence="1">
    <location>
        <begin position="89"/>
        <end position="118"/>
    </location>
</feature>
<evidence type="ECO:0000313" key="2">
    <source>
        <dbReference type="EMBL" id="ETI25436.1"/>
    </source>
</evidence>
<gene>
    <name evidence="2" type="ORF">G647_02209</name>
</gene>
<accession>V9DFK8</accession>
<evidence type="ECO:0000256" key="1">
    <source>
        <dbReference type="SAM" id="MobiDB-lite"/>
    </source>
</evidence>
<dbReference type="Proteomes" id="UP000030678">
    <property type="component" value="Unassembled WGS sequence"/>
</dbReference>
<dbReference type="AlphaFoldDB" id="V9DFK8"/>
<feature type="region of interest" description="Disordered" evidence="1">
    <location>
        <begin position="174"/>
        <end position="227"/>
    </location>
</feature>
<dbReference type="OrthoDB" id="4118292at2759"/>
<evidence type="ECO:0000313" key="3">
    <source>
        <dbReference type="Proteomes" id="UP000030678"/>
    </source>
</evidence>
<reference evidence="2 3" key="1">
    <citation type="submission" date="2013-03" db="EMBL/GenBank/DDBJ databases">
        <title>The Genome Sequence of Cladophialophora carrionii CBS 160.54.</title>
        <authorList>
            <consortium name="The Broad Institute Genomics Platform"/>
            <person name="Cuomo C."/>
            <person name="de Hoog S."/>
            <person name="Gorbushina A."/>
            <person name="Walker B."/>
            <person name="Young S.K."/>
            <person name="Zeng Q."/>
            <person name="Gargeya S."/>
            <person name="Fitzgerald M."/>
            <person name="Haas B."/>
            <person name="Abouelleil A."/>
            <person name="Allen A.W."/>
            <person name="Alvarado L."/>
            <person name="Arachchi H.M."/>
            <person name="Berlin A.M."/>
            <person name="Chapman S.B."/>
            <person name="Gainer-Dewar J."/>
            <person name="Goldberg J."/>
            <person name="Griggs A."/>
            <person name="Gujja S."/>
            <person name="Hansen M."/>
            <person name="Howarth C."/>
            <person name="Imamovic A."/>
            <person name="Ireland A."/>
            <person name="Larimer J."/>
            <person name="McCowan C."/>
            <person name="Murphy C."/>
            <person name="Pearson M."/>
            <person name="Poon T.W."/>
            <person name="Priest M."/>
            <person name="Roberts A."/>
            <person name="Saif S."/>
            <person name="Shea T."/>
            <person name="Sisk P."/>
            <person name="Sykes S."/>
            <person name="Wortman J."/>
            <person name="Nusbaum C."/>
            <person name="Birren B."/>
        </authorList>
    </citation>
    <scope>NUCLEOTIDE SEQUENCE [LARGE SCALE GENOMIC DNA]</scope>
    <source>
        <strain evidence="2 3">CBS 160.54</strain>
    </source>
</reference>
<proteinExistence type="predicted"/>
<evidence type="ECO:0008006" key="4">
    <source>
        <dbReference type="Google" id="ProtNLM"/>
    </source>
</evidence>
<sequence length="300" mass="33303">MDRTMATRTQNKTPTHTLIRVRNNQRRHRERRRQYIAFLEQQVHHGECLLNEARAKITELEAASRYWRCQATAKNPRDVHDLLATRQSMAPAEAHERLREVGEEGPKTSHPAPATITDSESRLSQEMVMMMNSTTVDGSLTRTSTTIMSPAPRGHPTRPLFTTLGSVHLVHSHSQDAFGPSHSQRDTPTAEGCTQSSSANKDDAIPSETETETEPQGPLASVASCNTYPGRQGESTVPCRLASLLIAQQNVRGTDDDTVRSWLEKGFRDGNSDQDQDCRVETVSLFALLDFISTADQLVG</sequence>